<organism evidence="7">
    <name type="scientific">Vibrio alginolyticus</name>
    <dbReference type="NCBI Taxonomy" id="663"/>
    <lineage>
        <taxon>Bacteria</taxon>
        <taxon>Pseudomonadati</taxon>
        <taxon>Pseudomonadota</taxon>
        <taxon>Gammaproteobacteria</taxon>
        <taxon>Vibrionales</taxon>
        <taxon>Vibrionaceae</taxon>
        <taxon>Vibrio</taxon>
    </lineage>
</organism>
<dbReference type="GO" id="GO:0003824">
    <property type="term" value="F:catalytic activity"/>
    <property type="evidence" value="ECO:0007669"/>
    <property type="project" value="InterPro"/>
</dbReference>
<dbReference type="InterPro" id="IPR058240">
    <property type="entry name" value="rSAM_sf"/>
</dbReference>
<dbReference type="AlphaFoldDB" id="A0A1W6W8V1"/>
<feature type="domain" description="Radical SAM core" evidence="6">
    <location>
        <begin position="11"/>
        <end position="225"/>
    </location>
</feature>
<name>A0A1W6W8V1_VIBAL</name>
<dbReference type="RefSeq" id="WP_069546415.1">
    <property type="nucleotide sequence ID" value="NZ_CP017891.1"/>
</dbReference>
<dbReference type="InterPro" id="IPR013785">
    <property type="entry name" value="Aldolase_TIM"/>
</dbReference>
<dbReference type="InterPro" id="IPR007197">
    <property type="entry name" value="rSAM"/>
</dbReference>
<keyword evidence="4" id="KW-0408">Iron</keyword>
<evidence type="ECO:0000256" key="5">
    <source>
        <dbReference type="ARBA" id="ARBA00023014"/>
    </source>
</evidence>
<evidence type="ECO:0000256" key="3">
    <source>
        <dbReference type="ARBA" id="ARBA00022723"/>
    </source>
</evidence>
<protein>
    <submittedName>
        <fullName evidence="7">Cyclic pyranopterin monophosphate synthase</fullName>
    </submittedName>
</protein>
<keyword evidence="2" id="KW-0949">S-adenosyl-L-methionine</keyword>
<reference evidence="7" key="1">
    <citation type="submission" date="2016-10" db="EMBL/GenBank/DDBJ databases">
        <title>The High Quality Genome of Vibrio alginolyticus K01M1.</title>
        <authorList>
            <person name="Wendling C."/>
            <person name="Chibani C.M."/>
            <person name="Hertel R."/>
            <person name="Sproer C."/>
            <person name="Bunk B."/>
            <person name="Overmann J."/>
            <person name="Roth O."/>
            <person name="Liesegang H."/>
        </authorList>
    </citation>
    <scope>NUCLEOTIDE SEQUENCE</scope>
    <source>
        <strain evidence="7">K05K4</strain>
    </source>
</reference>
<keyword evidence="5" id="KW-0411">Iron-sulfur</keyword>
<keyword evidence="3" id="KW-0479">Metal-binding</keyword>
<evidence type="ECO:0000256" key="4">
    <source>
        <dbReference type="ARBA" id="ARBA00023004"/>
    </source>
</evidence>
<gene>
    <name evidence="7" type="primary">moaA_2</name>
    <name evidence="7" type="ORF">K05K4_23250</name>
</gene>
<dbReference type="Gene3D" id="3.20.20.70">
    <property type="entry name" value="Aldolase class I"/>
    <property type="match status" value="1"/>
</dbReference>
<sequence>MQSEMVKIQSVNKVFSVNWALTNKCNYQCEYCHPDLHNGSIRTPKLEDAIKFVDKVFKHTELKGQLPYFEFGGGEVTLLKYFSRLLEYVHDKGGRTSVISNGSKRVEWWKENAKYMDGVNLSYHVNDIKNSLHFINVARVLEKSPNTRLNVNIMMYPEHFNECLLFANKLREKVRCSINLQPLYHGFGSAKIEGMHNYSAFQMEVMNTFKGKDDGKNLHESRALLNVDHIDGSRRQLSTDFLKNNNLNNFLGWECYVGVESVVVRFSGEVLRAWCYDKVIGSIYDDDFDLPNNPIKCATEICHCGADISTTKVNSKLLRKLDVKVLD</sequence>
<proteinExistence type="predicted"/>
<comment type="cofactor">
    <cofactor evidence="1">
        <name>[4Fe-4S] cluster</name>
        <dbReference type="ChEBI" id="CHEBI:49883"/>
    </cofactor>
</comment>
<dbReference type="PANTHER" id="PTHR11228">
    <property type="entry name" value="RADICAL SAM DOMAIN PROTEIN"/>
    <property type="match status" value="1"/>
</dbReference>
<dbReference type="PANTHER" id="PTHR11228:SF7">
    <property type="entry name" value="PQQA PEPTIDE CYCLASE"/>
    <property type="match status" value="1"/>
</dbReference>
<evidence type="ECO:0000256" key="2">
    <source>
        <dbReference type="ARBA" id="ARBA00022691"/>
    </source>
</evidence>
<dbReference type="CDD" id="cd01335">
    <property type="entry name" value="Radical_SAM"/>
    <property type="match status" value="1"/>
</dbReference>
<dbReference type="PROSITE" id="PS51918">
    <property type="entry name" value="RADICAL_SAM"/>
    <property type="match status" value="1"/>
</dbReference>
<dbReference type="InterPro" id="IPR050377">
    <property type="entry name" value="Radical_SAM_PqqE_MftC-like"/>
</dbReference>
<dbReference type="Pfam" id="PF04055">
    <property type="entry name" value="Radical_SAM"/>
    <property type="match status" value="1"/>
</dbReference>
<evidence type="ECO:0000256" key="1">
    <source>
        <dbReference type="ARBA" id="ARBA00001966"/>
    </source>
</evidence>
<dbReference type="SFLD" id="SFLDS00029">
    <property type="entry name" value="Radical_SAM"/>
    <property type="match status" value="1"/>
</dbReference>
<dbReference type="EMBL" id="CP017902">
    <property type="protein sequence ID" value="ARP19151.1"/>
    <property type="molecule type" value="Genomic_DNA"/>
</dbReference>
<evidence type="ECO:0000313" key="7">
    <source>
        <dbReference type="EMBL" id="ARP19151.1"/>
    </source>
</evidence>
<evidence type="ECO:0000259" key="6">
    <source>
        <dbReference type="PROSITE" id="PS51918"/>
    </source>
</evidence>
<dbReference type="GO" id="GO:0046872">
    <property type="term" value="F:metal ion binding"/>
    <property type="evidence" value="ECO:0007669"/>
    <property type="project" value="UniProtKB-KW"/>
</dbReference>
<dbReference type="GO" id="GO:0051536">
    <property type="term" value="F:iron-sulfur cluster binding"/>
    <property type="evidence" value="ECO:0007669"/>
    <property type="project" value="UniProtKB-KW"/>
</dbReference>
<dbReference type="SUPFAM" id="SSF102114">
    <property type="entry name" value="Radical SAM enzymes"/>
    <property type="match status" value="1"/>
</dbReference>
<accession>A0A1W6W8V1</accession>